<evidence type="ECO:0000313" key="3">
    <source>
        <dbReference type="Proteomes" id="UP000647241"/>
    </source>
</evidence>
<keyword evidence="3" id="KW-1185">Reference proteome</keyword>
<name>A0A917HNN2_9BACT</name>
<keyword evidence="1" id="KW-0732">Signal</keyword>
<accession>A0A917HNN2</accession>
<dbReference type="Proteomes" id="UP000647241">
    <property type="component" value="Unassembled WGS sequence"/>
</dbReference>
<gene>
    <name evidence="2" type="ORF">GCM10011585_31420</name>
</gene>
<comment type="caution">
    <text evidence="2">The sequence shown here is derived from an EMBL/GenBank/DDBJ whole genome shotgun (WGS) entry which is preliminary data.</text>
</comment>
<dbReference type="EMBL" id="BMGT01000003">
    <property type="protein sequence ID" value="GGG85259.1"/>
    <property type="molecule type" value="Genomic_DNA"/>
</dbReference>
<reference evidence="2" key="1">
    <citation type="journal article" date="2014" name="Int. J. Syst. Evol. Microbiol.">
        <title>Complete genome sequence of Corynebacterium casei LMG S-19264T (=DSM 44701T), isolated from a smear-ripened cheese.</title>
        <authorList>
            <consortium name="US DOE Joint Genome Institute (JGI-PGF)"/>
            <person name="Walter F."/>
            <person name="Albersmeier A."/>
            <person name="Kalinowski J."/>
            <person name="Ruckert C."/>
        </authorList>
    </citation>
    <scope>NUCLEOTIDE SEQUENCE</scope>
    <source>
        <strain evidence="2">CGMCC 1.12997</strain>
    </source>
</reference>
<protein>
    <submittedName>
        <fullName evidence="2">Uncharacterized protein</fullName>
    </submittedName>
</protein>
<feature type="signal peptide" evidence="1">
    <location>
        <begin position="1"/>
        <end position="24"/>
    </location>
</feature>
<proteinExistence type="predicted"/>
<sequence>MLHCVPWAALGIAGFALASMPARAQQDHVVVQMAANEKAARAQEHHFTYISEERSSRTGGHLWKEKAVETDDGVLRRLLSVDGRSLTPAQTQAEEQRIEGIVAHPEAFRKLNANHYDDEVKATQLLEILPKAFLISSAGEENACTRFSFRPNPAFQPSTYEERVIHVLEGTVSIKEPEDRLCKLEARITQPVEFGFGLLGKVNSGGHFELERAQVDPQNWKSVHISVHVDARILLLKSITRDQETTRTAIHIVPQHLSLADAARLTRP</sequence>
<evidence type="ECO:0000313" key="2">
    <source>
        <dbReference type="EMBL" id="GGG85259.1"/>
    </source>
</evidence>
<feature type="chain" id="PRO_5037824967" evidence="1">
    <location>
        <begin position="25"/>
        <end position="268"/>
    </location>
</feature>
<dbReference type="AlphaFoldDB" id="A0A917HNN2"/>
<reference evidence="2" key="2">
    <citation type="submission" date="2020-09" db="EMBL/GenBank/DDBJ databases">
        <authorList>
            <person name="Sun Q."/>
            <person name="Zhou Y."/>
        </authorList>
    </citation>
    <scope>NUCLEOTIDE SEQUENCE</scope>
    <source>
        <strain evidence="2">CGMCC 1.12997</strain>
    </source>
</reference>
<organism evidence="2 3">
    <name type="scientific">Edaphobacter dinghuensis</name>
    <dbReference type="NCBI Taxonomy" id="1560005"/>
    <lineage>
        <taxon>Bacteria</taxon>
        <taxon>Pseudomonadati</taxon>
        <taxon>Acidobacteriota</taxon>
        <taxon>Terriglobia</taxon>
        <taxon>Terriglobales</taxon>
        <taxon>Acidobacteriaceae</taxon>
        <taxon>Edaphobacter</taxon>
    </lineage>
</organism>
<evidence type="ECO:0000256" key="1">
    <source>
        <dbReference type="SAM" id="SignalP"/>
    </source>
</evidence>